<dbReference type="InterPro" id="IPR036236">
    <property type="entry name" value="Znf_C2H2_sf"/>
</dbReference>
<dbReference type="Proteomes" id="UP000475862">
    <property type="component" value="Unassembled WGS sequence"/>
</dbReference>
<organism evidence="6 7">
    <name type="scientific">Aphis glycines</name>
    <name type="common">Soybean aphid</name>
    <dbReference type="NCBI Taxonomy" id="307491"/>
    <lineage>
        <taxon>Eukaryota</taxon>
        <taxon>Metazoa</taxon>
        <taxon>Ecdysozoa</taxon>
        <taxon>Arthropoda</taxon>
        <taxon>Hexapoda</taxon>
        <taxon>Insecta</taxon>
        <taxon>Pterygota</taxon>
        <taxon>Neoptera</taxon>
        <taxon>Paraneoptera</taxon>
        <taxon>Hemiptera</taxon>
        <taxon>Sternorrhyncha</taxon>
        <taxon>Aphidomorpha</taxon>
        <taxon>Aphidoidea</taxon>
        <taxon>Aphididae</taxon>
        <taxon>Aphidini</taxon>
        <taxon>Aphis</taxon>
        <taxon>Aphis</taxon>
    </lineage>
</organism>
<evidence type="ECO:0000256" key="2">
    <source>
        <dbReference type="ARBA" id="ARBA00022771"/>
    </source>
</evidence>
<dbReference type="GO" id="GO:0005634">
    <property type="term" value="C:nucleus"/>
    <property type="evidence" value="ECO:0007669"/>
    <property type="project" value="UniProtKB-ARBA"/>
</dbReference>
<reference evidence="6 7" key="1">
    <citation type="submission" date="2019-08" db="EMBL/GenBank/DDBJ databases">
        <title>The genome of the soybean aphid Biotype 1, its phylome, world population structure and adaptation to the North American continent.</title>
        <authorList>
            <person name="Giordano R."/>
            <person name="Donthu R.K."/>
            <person name="Hernandez A.G."/>
            <person name="Wright C.L."/>
            <person name="Zimin A.V."/>
        </authorList>
    </citation>
    <scope>NUCLEOTIDE SEQUENCE [LARGE SCALE GENOMIC DNA]</scope>
    <source>
        <tissue evidence="6">Whole aphids</tissue>
    </source>
</reference>
<dbReference type="OrthoDB" id="6330646at2759"/>
<comment type="caution">
    <text evidence="6">The sequence shown here is derived from an EMBL/GenBank/DDBJ whole genome shotgun (WGS) entry which is preliminary data.</text>
</comment>
<evidence type="ECO:0000256" key="3">
    <source>
        <dbReference type="ARBA" id="ARBA00022833"/>
    </source>
</evidence>
<gene>
    <name evidence="6" type="ORF">AGLY_013965</name>
</gene>
<proteinExistence type="predicted"/>
<keyword evidence="2 4" id="KW-0863">Zinc-finger</keyword>
<dbReference type="PROSITE" id="PS50157">
    <property type="entry name" value="ZINC_FINGER_C2H2_2"/>
    <property type="match status" value="1"/>
</dbReference>
<dbReference type="SMART" id="SM00355">
    <property type="entry name" value="ZnF_C2H2"/>
    <property type="match status" value="1"/>
</dbReference>
<evidence type="ECO:0000313" key="7">
    <source>
        <dbReference type="Proteomes" id="UP000475862"/>
    </source>
</evidence>
<evidence type="ECO:0000313" key="6">
    <source>
        <dbReference type="EMBL" id="KAE9525916.1"/>
    </source>
</evidence>
<sequence>MKICNDEETYKCDICNKGFHHKRNFDIHMTKHTWLKPYKYLIHTLTLHNKDQYIFRNHKLLQAIRQTRRILKGGLSRRACSPSSSLKVRSIKDDFEFLGLGPAFRSVHISSSLSKSTISLDFTISKVLLFLYEFSMCHRIKFQFLLCSILVLDLTQPPKSNFLFVCHHTSKVYCKLDTSSSYIWINICEHLNYNVSGIFGTPPTFVMKSLNKSI</sequence>
<keyword evidence="3" id="KW-0862">Zinc</keyword>
<dbReference type="InterPro" id="IPR013087">
    <property type="entry name" value="Znf_C2H2_type"/>
</dbReference>
<name>A0A6G0T530_APHGL</name>
<dbReference type="GO" id="GO:0008270">
    <property type="term" value="F:zinc ion binding"/>
    <property type="evidence" value="ECO:0007669"/>
    <property type="project" value="UniProtKB-KW"/>
</dbReference>
<accession>A0A6G0T530</accession>
<keyword evidence="1" id="KW-0479">Metal-binding</keyword>
<dbReference type="AlphaFoldDB" id="A0A6G0T530"/>
<dbReference type="FunFam" id="3.30.160.60:FF:000446">
    <property type="entry name" value="Zinc finger protein"/>
    <property type="match status" value="1"/>
</dbReference>
<dbReference type="PROSITE" id="PS00028">
    <property type="entry name" value="ZINC_FINGER_C2H2_1"/>
    <property type="match status" value="1"/>
</dbReference>
<evidence type="ECO:0000256" key="4">
    <source>
        <dbReference type="PROSITE-ProRule" id="PRU00042"/>
    </source>
</evidence>
<dbReference type="Gene3D" id="3.30.160.60">
    <property type="entry name" value="Classic Zinc Finger"/>
    <property type="match status" value="1"/>
</dbReference>
<keyword evidence="7" id="KW-1185">Reference proteome</keyword>
<protein>
    <recommendedName>
        <fullName evidence="5">C2H2-type domain-containing protein</fullName>
    </recommendedName>
</protein>
<dbReference type="EMBL" id="VYZN01000057">
    <property type="protein sequence ID" value="KAE9525916.1"/>
    <property type="molecule type" value="Genomic_DNA"/>
</dbReference>
<dbReference type="SUPFAM" id="SSF57667">
    <property type="entry name" value="beta-beta-alpha zinc fingers"/>
    <property type="match status" value="1"/>
</dbReference>
<evidence type="ECO:0000256" key="1">
    <source>
        <dbReference type="ARBA" id="ARBA00022723"/>
    </source>
</evidence>
<evidence type="ECO:0000259" key="5">
    <source>
        <dbReference type="PROSITE" id="PS50157"/>
    </source>
</evidence>
<feature type="domain" description="C2H2-type" evidence="5">
    <location>
        <begin position="10"/>
        <end position="37"/>
    </location>
</feature>